<evidence type="ECO:0000259" key="1">
    <source>
        <dbReference type="Pfam" id="PF01471"/>
    </source>
</evidence>
<accession>A0ABW7I836</accession>
<proteinExistence type="predicted"/>
<dbReference type="RefSeq" id="WP_377171447.1">
    <property type="nucleotide sequence ID" value="NZ_JBHTJC010000003.1"/>
</dbReference>
<evidence type="ECO:0000313" key="3">
    <source>
        <dbReference type="Proteomes" id="UP001607157"/>
    </source>
</evidence>
<dbReference type="Gene3D" id="1.10.101.10">
    <property type="entry name" value="PGBD-like superfamily/PGBD"/>
    <property type="match status" value="1"/>
</dbReference>
<dbReference type="InterPro" id="IPR036366">
    <property type="entry name" value="PGBDSf"/>
</dbReference>
<organism evidence="2 3">
    <name type="scientific">Roseovarius aquimarinus</name>
    <dbReference type="NCBI Taxonomy" id="1229156"/>
    <lineage>
        <taxon>Bacteria</taxon>
        <taxon>Pseudomonadati</taxon>
        <taxon>Pseudomonadota</taxon>
        <taxon>Alphaproteobacteria</taxon>
        <taxon>Rhodobacterales</taxon>
        <taxon>Roseobacteraceae</taxon>
        <taxon>Roseovarius</taxon>
    </lineage>
</organism>
<keyword evidence="3" id="KW-1185">Reference proteome</keyword>
<dbReference type="EMBL" id="JBIHMM010000003">
    <property type="protein sequence ID" value="MFH0254362.1"/>
    <property type="molecule type" value="Genomic_DNA"/>
</dbReference>
<protein>
    <submittedName>
        <fullName evidence="2">Peptidoglycan-binding protein</fullName>
    </submittedName>
</protein>
<evidence type="ECO:0000313" key="2">
    <source>
        <dbReference type="EMBL" id="MFH0254362.1"/>
    </source>
</evidence>
<reference evidence="2 3" key="1">
    <citation type="submission" date="2024-10" db="EMBL/GenBank/DDBJ databases">
        <authorList>
            <person name="Yang X.-N."/>
        </authorList>
    </citation>
    <scope>NUCLEOTIDE SEQUENCE [LARGE SCALE GENOMIC DNA]</scope>
    <source>
        <strain evidence="2 3">CAU 1059</strain>
    </source>
</reference>
<comment type="caution">
    <text evidence="2">The sequence shown here is derived from an EMBL/GenBank/DDBJ whole genome shotgun (WGS) entry which is preliminary data.</text>
</comment>
<dbReference type="SUPFAM" id="SSF47090">
    <property type="entry name" value="PGBD-like"/>
    <property type="match status" value="1"/>
</dbReference>
<name>A0ABW7I836_9RHOB</name>
<sequence>MTALAACTAPLSGAREPNLVQTLAEAPPGASPGTCWGKVVTPAVIETVTDQVLIQPPEVLADGTVTQPAIYRTETRQQIVTERQVTWFETPCPADLTPDFVSSLQRALKARTLYRGAITGEMDARTRAAVRSYQVPDGLDSGILSIAAARKLGLVAVELPESES</sequence>
<dbReference type="Pfam" id="PF01471">
    <property type="entry name" value="PG_binding_1"/>
    <property type="match status" value="1"/>
</dbReference>
<gene>
    <name evidence="2" type="ORF">ACGRVM_10695</name>
</gene>
<dbReference type="InterPro" id="IPR002477">
    <property type="entry name" value="Peptidoglycan-bd-like"/>
</dbReference>
<feature type="domain" description="Peptidoglycan binding-like" evidence="1">
    <location>
        <begin position="99"/>
        <end position="140"/>
    </location>
</feature>
<dbReference type="Proteomes" id="UP001607157">
    <property type="component" value="Unassembled WGS sequence"/>
</dbReference>
<dbReference type="InterPro" id="IPR036365">
    <property type="entry name" value="PGBD-like_sf"/>
</dbReference>